<sequence>MINVVAEIEPQGENKENEAAMNEPASNANEIAQNEEIEPEIEHEILEILGKDPSAEQAKEHPIHTQLAARWNKWITEGLPKEEKVDVLSKYFRKGSCKLEAPGFFKPEWPTCESDASSSAEWASKVSNTIFPSDKEYVVQQNVDIPQEESEPNEESEFIPALPSSSLEVQKIAGRLQKFITNWKTITKDKFILQAVKGYIIPLKSTVYQTVIPSETKRSGREKMEMKIAVEELILKGAIEPCKQVAGQFLFQSTFAI</sequence>
<comment type="caution">
    <text evidence="2">The sequence shown here is derived from an EMBL/GenBank/DDBJ whole genome shotgun (WGS) entry which is preliminary data.</text>
</comment>
<dbReference type="AlphaFoldDB" id="A0AAD9RQG3"/>
<organism evidence="2 3">
    <name type="scientific">Odynerus spinipes</name>
    <dbReference type="NCBI Taxonomy" id="1348599"/>
    <lineage>
        <taxon>Eukaryota</taxon>
        <taxon>Metazoa</taxon>
        <taxon>Ecdysozoa</taxon>
        <taxon>Arthropoda</taxon>
        <taxon>Hexapoda</taxon>
        <taxon>Insecta</taxon>
        <taxon>Pterygota</taxon>
        <taxon>Neoptera</taxon>
        <taxon>Endopterygota</taxon>
        <taxon>Hymenoptera</taxon>
        <taxon>Apocrita</taxon>
        <taxon>Aculeata</taxon>
        <taxon>Vespoidea</taxon>
        <taxon>Vespidae</taxon>
        <taxon>Eumeninae</taxon>
        <taxon>Odynerus</taxon>
    </lineage>
</organism>
<dbReference type="EMBL" id="JAIFRP010000026">
    <property type="protein sequence ID" value="KAK2583964.1"/>
    <property type="molecule type" value="Genomic_DNA"/>
</dbReference>
<evidence type="ECO:0000256" key="1">
    <source>
        <dbReference type="SAM" id="MobiDB-lite"/>
    </source>
</evidence>
<protein>
    <submittedName>
        <fullName evidence="2">Uncharacterized protein</fullName>
    </submittedName>
</protein>
<reference evidence="2" key="2">
    <citation type="journal article" date="2023" name="Commun. Biol.">
        <title>Intrasexual cuticular hydrocarbon dimorphism in a wasp sheds light on hydrocarbon biosynthesis genes in Hymenoptera.</title>
        <authorList>
            <person name="Moris V.C."/>
            <person name="Podsiadlowski L."/>
            <person name="Martin S."/>
            <person name="Oeyen J.P."/>
            <person name="Donath A."/>
            <person name="Petersen M."/>
            <person name="Wilbrandt J."/>
            <person name="Misof B."/>
            <person name="Liedtke D."/>
            <person name="Thamm M."/>
            <person name="Scheiner R."/>
            <person name="Schmitt T."/>
            <person name="Niehuis O."/>
        </authorList>
    </citation>
    <scope>NUCLEOTIDE SEQUENCE</scope>
    <source>
        <strain evidence="2">GBR_01_08_01A</strain>
    </source>
</reference>
<evidence type="ECO:0000313" key="2">
    <source>
        <dbReference type="EMBL" id="KAK2583964.1"/>
    </source>
</evidence>
<gene>
    <name evidence="2" type="ORF">KPH14_006428</name>
</gene>
<accession>A0AAD9RQG3</accession>
<name>A0AAD9RQG3_9HYME</name>
<keyword evidence="3" id="KW-1185">Reference proteome</keyword>
<feature type="region of interest" description="Disordered" evidence="1">
    <location>
        <begin position="1"/>
        <end position="25"/>
    </location>
</feature>
<proteinExistence type="predicted"/>
<reference evidence="2" key="1">
    <citation type="submission" date="2021-08" db="EMBL/GenBank/DDBJ databases">
        <authorList>
            <person name="Misof B."/>
            <person name="Oliver O."/>
            <person name="Podsiadlowski L."/>
            <person name="Donath A."/>
            <person name="Peters R."/>
            <person name="Mayer C."/>
            <person name="Rust J."/>
            <person name="Gunkel S."/>
            <person name="Lesny P."/>
            <person name="Martin S."/>
            <person name="Oeyen J.P."/>
            <person name="Petersen M."/>
            <person name="Panagiotis P."/>
            <person name="Wilbrandt J."/>
            <person name="Tanja T."/>
        </authorList>
    </citation>
    <scope>NUCLEOTIDE SEQUENCE</scope>
    <source>
        <strain evidence="2">GBR_01_08_01A</strain>
        <tissue evidence="2">Thorax + abdomen</tissue>
    </source>
</reference>
<evidence type="ECO:0000313" key="3">
    <source>
        <dbReference type="Proteomes" id="UP001258017"/>
    </source>
</evidence>
<dbReference type="Proteomes" id="UP001258017">
    <property type="component" value="Unassembled WGS sequence"/>
</dbReference>